<feature type="transmembrane region" description="Helical" evidence="12">
    <location>
        <begin position="56"/>
        <end position="78"/>
    </location>
</feature>
<keyword evidence="5" id="KW-0349">Heme</keyword>
<feature type="transmembrane region" description="Helical" evidence="12">
    <location>
        <begin position="261"/>
        <end position="285"/>
    </location>
</feature>
<reference evidence="13 14" key="1">
    <citation type="submission" date="2020-01" db="EMBL/GenBank/DDBJ databases">
        <title>Genomes assembled from Gulf of Kutch pelagic sediment metagenomes.</title>
        <authorList>
            <person name="Chandrashekar M."/>
            <person name="Mahajan M.S."/>
            <person name="Dave K.J."/>
            <person name="Vatsa P."/>
            <person name="Nathani N.M."/>
        </authorList>
    </citation>
    <scope>NUCLEOTIDE SEQUENCE [LARGE SCALE GENOMIC DNA]</scope>
    <source>
        <strain evidence="13">KS3-K002</strain>
    </source>
</reference>
<evidence type="ECO:0000313" key="14">
    <source>
        <dbReference type="Proteomes" id="UP000702544"/>
    </source>
</evidence>
<feature type="transmembrane region" description="Helical" evidence="12">
    <location>
        <begin position="339"/>
        <end position="360"/>
    </location>
</feature>
<evidence type="ECO:0000256" key="7">
    <source>
        <dbReference type="ARBA" id="ARBA00022723"/>
    </source>
</evidence>
<evidence type="ECO:0000256" key="1">
    <source>
        <dbReference type="ARBA" id="ARBA00004651"/>
    </source>
</evidence>
<keyword evidence="11 12" id="KW-0472">Membrane</keyword>
<dbReference type="PANTHER" id="PTHR30365">
    <property type="entry name" value="CYTOCHROME D UBIQUINOL OXIDASE"/>
    <property type="match status" value="1"/>
</dbReference>
<dbReference type="GO" id="GO:0005886">
    <property type="term" value="C:plasma membrane"/>
    <property type="evidence" value="ECO:0007669"/>
    <property type="project" value="UniProtKB-SubCell"/>
</dbReference>
<dbReference type="EMBL" id="JAACAK010000120">
    <property type="protein sequence ID" value="NIR76264.1"/>
    <property type="molecule type" value="Genomic_DNA"/>
</dbReference>
<feature type="transmembrane region" description="Helical" evidence="12">
    <location>
        <begin position="429"/>
        <end position="452"/>
    </location>
</feature>
<keyword evidence="3" id="KW-0813">Transport</keyword>
<evidence type="ECO:0000256" key="6">
    <source>
        <dbReference type="ARBA" id="ARBA00022692"/>
    </source>
</evidence>
<feature type="transmembrane region" description="Helical" evidence="12">
    <location>
        <begin position="135"/>
        <end position="154"/>
    </location>
</feature>
<comment type="subcellular location">
    <subcellularLocation>
        <location evidence="1">Cell membrane</location>
        <topology evidence="1">Multi-pass membrane protein</topology>
    </subcellularLocation>
</comment>
<feature type="transmembrane region" description="Helical" evidence="12">
    <location>
        <begin position="380"/>
        <end position="408"/>
    </location>
</feature>
<dbReference type="GO" id="GO:0019646">
    <property type="term" value="P:aerobic electron transport chain"/>
    <property type="evidence" value="ECO:0007669"/>
    <property type="project" value="InterPro"/>
</dbReference>
<feature type="transmembrane region" description="Helical" evidence="12">
    <location>
        <begin position="538"/>
        <end position="569"/>
    </location>
</feature>
<sequence>MTSGRDALRTAGLVVGAGSLVLAAADPAWAQAAEGIREYGNFPVIGSRAAVWIAAQVHLMFAAFVLGVPMFAVVTEAIGIFGKDARYDRLSKEFTRLLLIAYSATALWGATLTFLLITLYPRFMSHLTGIFETSIWVYVGLFFVESATLYIYYYGWERWKEGRAKIFHWSLGILLNVWGTAVLFIADSWLSYMMSPPAEVTADTAPAQVQFWSAFANATWMPINIHRLIANVVFGGSIVAAYAAYRFLAARSEDERRHYDWMGYVGNFIAIGALIVLPFAGYWLGREIYEYNQAMGITMMGGFMSWLWIIQAFLIGVLFLAGNYYLWVGMGRIPGAERFTPYTKWMLLVLIIGVIVWATPHTMIANREELAAMGGTHHPFLGVLGVMSAKNTAVNLMILTTFLSFLLYRRANKRPAVSWSRQGTIVQGGVLGLAAAVVIFYGIYGYFVTAIVRIGFSVYQVLTVLAAMVVVLAVDLFMLRGAESRGAIRWGRMPPRSQYTLIILAVTFTWLMGLMGFARSGIRQHWHIWEVMRDTSQWAATPALGYAGVVISACVLIFLAIVSFVFWIGGLIEKPALARATSEAVGLSPQPAGD</sequence>
<evidence type="ECO:0000256" key="2">
    <source>
        <dbReference type="ARBA" id="ARBA00009819"/>
    </source>
</evidence>
<dbReference type="GO" id="GO:0046872">
    <property type="term" value="F:metal ion binding"/>
    <property type="evidence" value="ECO:0007669"/>
    <property type="project" value="UniProtKB-KW"/>
</dbReference>
<proteinExistence type="inferred from homology"/>
<keyword evidence="6 12" id="KW-0812">Transmembrane</keyword>
<dbReference type="GO" id="GO:0016682">
    <property type="term" value="F:oxidoreductase activity, acting on diphenols and related substances as donors, oxygen as acceptor"/>
    <property type="evidence" value="ECO:0007669"/>
    <property type="project" value="TreeGrafter"/>
</dbReference>
<evidence type="ECO:0000313" key="13">
    <source>
        <dbReference type="EMBL" id="NIR76264.1"/>
    </source>
</evidence>
<feature type="transmembrane region" description="Helical" evidence="12">
    <location>
        <begin position="305"/>
        <end position="327"/>
    </location>
</feature>
<keyword evidence="9 12" id="KW-1133">Transmembrane helix</keyword>
<evidence type="ECO:0000256" key="11">
    <source>
        <dbReference type="ARBA" id="ARBA00023136"/>
    </source>
</evidence>
<dbReference type="PROSITE" id="PS51318">
    <property type="entry name" value="TAT"/>
    <property type="match status" value="1"/>
</dbReference>
<dbReference type="PANTHER" id="PTHR30365:SF14">
    <property type="entry name" value="CYTOCHROME BD MENAQUINOL OXIDASE SUBUNIT I-RELATED"/>
    <property type="match status" value="1"/>
</dbReference>
<protein>
    <recommendedName>
        <fullName evidence="15">Cytochrome ubiquinol oxidase subunit I</fullName>
    </recommendedName>
</protein>
<organism evidence="13 14">
    <name type="scientific">Candidatus Kutchimonas denitrificans</name>
    <dbReference type="NCBI Taxonomy" id="3056748"/>
    <lineage>
        <taxon>Bacteria</taxon>
        <taxon>Pseudomonadati</taxon>
        <taxon>Gemmatimonadota</taxon>
        <taxon>Gemmatimonadia</taxon>
        <taxon>Candidatus Palauibacterales</taxon>
        <taxon>Candidatus Palauibacteraceae</taxon>
        <taxon>Candidatus Kutchimonas</taxon>
    </lineage>
</organism>
<feature type="transmembrane region" description="Helical" evidence="12">
    <location>
        <begin position="458"/>
        <end position="478"/>
    </location>
</feature>
<comment type="similarity">
    <text evidence="2">Belongs to the cytochrome ubiquinol oxidase subunit 1 family.</text>
</comment>
<dbReference type="GO" id="GO:0009055">
    <property type="term" value="F:electron transfer activity"/>
    <property type="evidence" value="ECO:0007669"/>
    <property type="project" value="InterPro"/>
</dbReference>
<evidence type="ECO:0000256" key="5">
    <source>
        <dbReference type="ARBA" id="ARBA00022617"/>
    </source>
</evidence>
<feature type="transmembrane region" description="Helical" evidence="12">
    <location>
        <begin position="499"/>
        <end position="518"/>
    </location>
</feature>
<evidence type="ECO:0000256" key="10">
    <source>
        <dbReference type="ARBA" id="ARBA00023004"/>
    </source>
</evidence>
<evidence type="ECO:0008006" key="15">
    <source>
        <dbReference type="Google" id="ProtNLM"/>
    </source>
</evidence>
<evidence type="ECO:0000256" key="4">
    <source>
        <dbReference type="ARBA" id="ARBA00022475"/>
    </source>
</evidence>
<dbReference type="Proteomes" id="UP000702544">
    <property type="component" value="Unassembled WGS sequence"/>
</dbReference>
<comment type="caution">
    <text evidence="13">The sequence shown here is derived from an EMBL/GenBank/DDBJ whole genome shotgun (WGS) entry which is preliminary data.</text>
</comment>
<dbReference type="InterPro" id="IPR006311">
    <property type="entry name" value="TAT_signal"/>
</dbReference>
<name>A0AAE4ZAE6_9BACT</name>
<keyword evidence="7" id="KW-0479">Metal-binding</keyword>
<accession>A0AAE4ZAE6</accession>
<evidence type="ECO:0000256" key="8">
    <source>
        <dbReference type="ARBA" id="ARBA00022982"/>
    </source>
</evidence>
<keyword evidence="10" id="KW-0408">Iron</keyword>
<evidence type="ECO:0000256" key="3">
    <source>
        <dbReference type="ARBA" id="ARBA00022448"/>
    </source>
</evidence>
<dbReference type="AlphaFoldDB" id="A0AAE4ZAE6"/>
<evidence type="ECO:0000256" key="9">
    <source>
        <dbReference type="ARBA" id="ARBA00022989"/>
    </source>
</evidence>
<dbReference type="Pfam" id="PF01654">
    <property type="entry name" value="Cyt_bd_oxida_I"/>
    <property type="match status" value="1"/>
</dbReference>
<dbReference type="GO" id="GO:0020037">
    <property type="term" value="F:heme binding"/>
    <property type="evidence" value="ECO:0007669"/>
    <property type="project" value="TreeGrafter"/>
</dbReference>
<feature type="transmembrane region" description="Helical" evidence="12">
    <location>
        <begin position="228"/>
        <end position="249"/>
    </location>
</feature>
<feature type="transmembrane region" description="Helical" evidence="12">
    <location>
        <begin position="99"/>
        <end position="123"/>
    </location>
</feature>
<keyword evidence="8" id="KW-0249">Electron transport</keyword>
<gene>
    <name evidence="13" type="ORF">GWO12_14315</name>
</gene>
<evidence type="ECO:0000256" key="12">
    <source>
        <dbReference type="SAM" id="Phobius"/>
    </source>
</evidence>
<dbReference type="InterPro" id="IPR002585">
    <property type="entry name" value="Cyt-d_ubiquinol_oxidase_su_1"/>
</dbReference>
<feature type="transmembrane region" description="Helical" evidence="12">
    <location>
        <begin position="166"/>
        <end position="186"/>
    </location>
</feature>
<dbReference type="GO" id="GO:0070069">
    <property type="term" value="C:cytochrome complex"/>
    <property type="evidence" value="ECO:0007669"/>
    <property type="project" value="InterPro"/>
</dbReference>
<keyword evidence="4" id="KW-1003">Cell membrane</keyword>